<name>A0A645J0E7_9ZZZZ</name>
<dbReference type="AlphaFoldDB" id="A0A645J0E7"/>
<organism evidence="1">
    <name type="scientific">bioreactor metagenome</name>
    <dbReference type="NCBI Taxonomy" id="1076179"/>
    <lineage>
        <taxon>unclassified sequences</taxon>
        <taxon>metagenomes</taxon>
        <taxon>ecological metagenomes</taxon>
    </lineage>
</organism>
<proteinExistence type="predicted"/>
<reference evidence="1" key="1">
    <citation type="submission" date="2019-08" db="EMBL/GenBank/DDBJ databases">
        <authorList>
            <person name="Kucharzyk K."/>
            <person name="Murdoch R.W."/>
            <person name="Higgins S."/>
            <person name="Loffler F."/>
        </authorList>
    </citation>
    <scope>NUCLEOTIDE SEQUENCE</scope>
</reference>
<gene>
    <name evidence="1" type="ORF">SDC9_204852</name>
</gene>
<evidence type="ECO:0000313" key="1">
    <source>
        <dbReference type="EMBL" id="MPN57158.1"/>
    </source>
</evidence>
<sequence>MGQIQFQGFVQAFFKISHRLVRQSEDQVDGHVFESGPSCVGHRSVYLLGCVDAADFFQDVVIEGLDPHA</sequence>
<accession>A0A645J0E7</accession>
<protein>
    <submittedName>
        <fullName evidence="1">Uncharacterized protein</fullName>
    </submittedName>
</protein>
<comment type="caution">
    <text evidence="1">The sequence shown here is derived from an EMBL/GenBank/DDBJ whole genome shotgun (WGS) entry which is preliminary data.</text>
</comment>
<dbReference type="EMBL" id="VSSQ01128347">
    <property type="protein sequence ID" value="MPN57158.1"/>
    <property type="molecule type" value="Genomic_DNA"/>
</dbReference>